<evidence type="ECO:0000313" key="2">
    <source>
        <dbReference type="EnsemblProtists" id="EOD28742"/>
    </source>
</evidence>
<evidence type="ECO:0000256" key="1">
    <source>
        <dbReference type="SAM" id="MobiDB-lite"/>
    </source>
</evidence>
<dbReference type="RefSeq" id="XP_005781171.1">
    <property type="nucleotide sequence ID" value="XM_005781114.1"/>
</dbReference>
<proteinExistence type="predicted"/>
<feature type="region of interest" description="Disordered" evidence="1">
    <location>
        <begin position="200"/>
        <end position="256"/>
    </location>
</feature>
<protein>
    <recommendedName>
        <fullName evidence="4">SAP domain-containing protein</fullName>
    </recommendedName>
</protein>
<keyword evidence="3" id="KW-1185">Reference proteome</keyword>
<dbReference type="AlphaFoldDB" id="A0A0D3JZ07"/>
<feature type="region of interest" description="Disordered" evidence="1">
    <location>
        <begin position="105"/>
        <end position="164"/>
    </location>
</feature>
<reference evidence="3" key="1">
    <citation type="journal article" date="2013" name="Nature">
        <title>Pan genome of the phytoplankton Emiliania underpins its global distribution.</title>
        <authorList>
            <person name="Read B.A."/>
            <person name="Kegel J."/>
            <person name="Klute M.J."/>
            <person name="Kuo A."/>
            <person name="Lefebvre S.C."/>
            <person name="Maumus F."/>
            <person name="Mayer C."/>
            <person name="Miller J."/>
            <person name="Monier A."/>
            <person name="Salamov A."/>
            <person name="Young J."/>
            <person name="Aguilar M."/>
            <person name="Claverie J.M."/>
            <person name="Frickenhaus S."/>
            <person name="Gonzalez K."/>
            <person name="Herman E.K."/>
            <person name="Lin Y.C."/>
            <person name="Napier J."/>
            <person name="Ogata H."/>
            <person name="Sarno A.F."/>
            <person name="Shmutz J."/>
            <person name="Schroeder D."/>
            <person name="de Vargas C."/>
            <person name="Verret F."/>
            <person name="von Dassow P."/>
            <person name="Valentin K."/>
            <person name="Van de Peer Y."/>
            <person name="Wheeler G."/>
            <person name="Dacks J.B."/>
            <person name="Delwiche C.F."/>
            <person name="Dyhrman S.T."/>
            <person name="Glockner G."/>
            <person name="John U."/>
            <person name="Richards T."/>
            <person name="Worden A.Z."/>
            <person name="Zhang X."/>
            <person name="Grigoriev I.V."/>
            <person name="Allen A.E."/>
            <person name="Bidle K."/>
            <person name="Borodovsky M."/>
            <person name="Bowler C."/>
            <person name="Brownlee C."/>
            <person name="Cock J.M."/>
            <person name="Elias M."/>
            <person name="Gladyshev V.N."/>
            <person name="Groth M."/>
            <person name="Guda C."/>
            <person name="Hadaegh A."/>
            <person name="Iglesias-Rodriguez M.D."/>
            <person name="Jenkins J."/>
            <person name="Jones B.M."/>
            <person name="Lawson T."/>
            <person name="Leese F."/>
            <person name="Lindquist E."/>
            <person name="Lobanov A."/>
            <person name="Lomsadze A."/>
            <person name="Malik S.B."/>
            <person name="Marsh M.E."/>
            <person name="Mackinder L."/>
            <person name="Mock T."/>
            <person name="Mueller-Roeber B."/>
            <person name="Pagarete A."/>
            <person name="Parker M."/>
            <person name="Probert I."/>
            <person name="Quesneville H."/>
            <person name="Raines C."/>
            <person name="Rensing S.A."/>
            <person name="Riano-Pachon D.M."/>
            <person name="Richier S."/>
            <person name="Rokitta S."/>
            <person name="Shiraiwa Y."/>
            <person name="Soanes D.M."/>
            <person name="van der Giezen M."/>
            <person name="Wahlund T.M."/>
            <person name="Williams B."/>
            <person name="Wilson W."/>
            <person name="Wolfe G."/>
            <person name="Wurch L.L."/>
        </authorList>
    </citation>
    <scope>NUCLEOTIDE SEQUENCE</scope>
</reference>
<dbReference type="GeneID" id="17274289"/>
<organism evidence="2 3">
    <name type="scientific">Emiliania huxleyi (strain CCMP1516)</name>
    <dbReference type="NCBI Taxonomy" id="280463"/>
    <lineage>
        <taxon>Eukaryota</taxon>
        <taxon>Haptista</taxon>
        <taxon>Haptophyta</taxon>
        <taxon>Prymnesiophyceae</taxon>
        <taxon>Isochrysidales</taxon>
        <taxon>Noelaerhabdaceae</taxon>
        <taxon>Emiliania</taxon>
    </lineage>
</organism>
<dbReference type="KEGG" id="ehx:EMIHUDRAFT_123292"/>
<sequence length="372" mass="37124">MAAARPTIDLDESIAALAARAHVSAPNKKLLQQKLLQQGVGNVAELLTAIQGGTSATALGFSPAALALCERVLPDETLRSAEAAAAALAAAFAALSVAGPPGPAAGAQAGGAAAAGGRGLGATRGGEAYTSDEEEAAAAAASLSEEQFGPRLPTASADTSAAVVDGEEGRRLAAEAAAATAPCARSAAPAVAQAAEAGLTSWSDPMEEEVLPGGAAPAEGEEGGRSRSPNGPGRAPYWGPAGITPPETPVSDAAGAPHPFILLDEATGSKAGEAAAEALAEAAVDAVYGALVAATLEEWAGARTDNPVSAEDARGPGLECQDCGKWYATVGSKCGLYQHLVKCDPKYRGETGDQRWQGGREGFMRHLQQQAE</sequence>
<dbReference type="HOGENOM" id="CLU_745136_0_0_1"/>
<dbReference type="PaxDb" id="2903-EOD28742"/>
<dbReference type="Proteomes" id="UP000013827">
    <property type="component" value="Unassembled WGS sequence"/>
</dbReference>
<accession>A0A0D3JZ07</accession>
<feature type="compositionally biased region" description="Gly residues" evidence="1">
    <location>
        <begin position="113"/>
        <end position="124"/>
    </location>
</feature>
<reference evidence="2" key="2">
    <citation type="submission" date="2024-10" db="UniProtKB">
        <authorList>
            <consortium name="EnsemblProtists"/>
        </authorList>
    </citation>
    <scope>IDENTIFICATION</scope>
</reference>
<name>A0A0D3JZ07_EMIH1</name>
<dbReference type="EnsemblProtists" id="EOD28742">
    <property type="protein sequence ID" value="EOD28742"/>
    <property type="gene ID" value="EMIHUDRAFT_123292"/>
</dbReference>
<feature type="compositionally biased region" description="Low complexity" evidence="1">
    <location>
        <begin position="137"/>
        <end position="146"/>
    </location>
</feature>
<evidence type="ECO:0008006" key="4">
    <source>
        <dbReference type="Google" id="ProtNLM"/>
    </source>
</evidence>
<evidence type="ECO:0000313" key="3">
    <source>
        <dbReference type="Proteomes" id="UP000013827"/>
    </source>
</evidence>